<dbReference type="PROSITE" id="PS50109">
    <property type="entry name" value="HIS_KIN"/>
    <property type="match status" value="1"/>
</dbReference>
<evidence type="ECO:0000256" key="3">
    <source>
        <dbReference type="ARBA" id="ARBA00012438"/>
    </source>
</evidence>
<comment type="subcellular location">
    <subcellularLocation>
        <location evidence="2">Membrane</location>
    </subcellularLocation>
</comment>
<gene>
    <name evidence="10" type="ORF">D5281_09305</name>
</gene>
<keyword evidence="8" id="KW-1133">Transmembrane helix</keyword>
<dbReference type="Gene3D" id="1.10.287.130">
    <property type="match status" value="1"/>
</dbReference>
<evidence type="ECO:0000256" key="5">
    <source>
        <dbReference type="ARBA" id="ARBA00022679"/>
    </source>
</evidence>
<comment type="catalytic activity">
    <reaction evidence="1">
        <text>ATP + protein L-histidine = ADP + protein N-phospho-L-histidine.</text>
        <dbReference type="EC" id="2.7.13.3"/>
    </reaction>
</comment>
<dbReference type="PANTHER" id="PTHR45453">
    <property type="entry name" value="PHOSPHATE REGULON SENSOR PROTEIN PHOR"/>
    <property type="match status" value="1"/>
</dbReference>
<dbReference type="CDD" id="cd00082">
    <property type="entry name" value="HisKA"/>
    <property type="match status" value="1"/>
</dbReference>
<dbReference type="InterPro" id="IPR036890">
    <property type="entry name" value="HATPase_C_sf"/>
</dbReference>
<protein>
    <recommendedName>
        <fullName evidence="3">histidine kinase</fullName>
        <ecNumber evidence="3">2.7.13.3</ecNumber>
    </recommendedName>
</protein>
<evidence type="ECO:0000256" key="4">
    <source>
        <dbReference type="ARBA" id="ARBA00022553"/>
    </source>
</evidence>
<dbReference type="InterPro" id="IPR036097">
    <property type="entry name" value="HisK_dim/P_sf"/>
</dbReference>
<sequence length="464" mass="52825">MKSLLKIYGRYIGSTWIILVLLGMVNLSVMCWIMLDRVVNYESGFATSFRSMAELLVEKDSEGELFLTQQGKDFLEESQYAFLMLLNDTGDVIFEWNLPENFKDHYTAGEIAGFTRWYLNDYPVKVWQTKEGLLAAGGKKNSLWKFTLELPMGFMSHIGQYIRVLVGANLLIILCMVGFLGYRYYKSLCPLSEAIEALSCNQQIYLTEKGVAWELAVKLNRTSDILKEQRQTIQKRDMARTEWIAGVSHDIRTPLSVIMGYADELMQNEKLGQKERAKAAVIRNQSIKIRQLIEDLNLTSKLEYHMQPLRVTPFYPAVLLRTLAAEFMNEGLGGQFEVVPFIEFELEGVTLKGDEELMKRAVRNLLSNSTRHNPDGCRIWIRGGIESGKCVIEVSDDGCGIPEVVVQELFGEDGDRWNEKKPHIMGLRIVKQIVAAHKGDFRIMMEGHCVKMSLPIDGAFPYAT</sequence>
<dbReference type="InterPro" id="IPR050351">
    <property type="entry name" value="BphY/WalK/GraS-like"/>
</dbReference>
<reference evidence="10" key="1">
    <citation type="submission" date="2018-09" db="EMBL/GenBank/DDBJ databases">
        <title>Murine metabolic-syndrome-specific gut microbial biobank.</title>
        <authorList>
            <person name="Liu C."/>
        </authorList>
    </citation>
    <scope>NUCLEOTIDE SEQUENCE</scope>
    <source>
        <strain evidence="10">D42-62</strain>
    </source>
</reference>
<keyword evidence="6 10" id="KW-0418">Kinase</keyword>
<dbReference type="PANTHER" id="PTHR45453:SF1">
    <property type="entry name" value="PHOSPHATE REGULON SENSOR PROTEIN PHOR"/>
    <property type="match status" value="1"/>
</dbReference>
<evidence type="ECO:0000256" key="2">
    <source>
        <dbReference type="ARBA" id="ARBA00004370"/>
    </source>
</evidence>
<accession>A0A9X5BFK3</accession>
<dbReference type="InterPro" id="IPR003594">
    <property type="entry name" value="HATPase_dom"/>
</dbReference>
<dbReference type="RefSeq" id="WP_160559871.1">
    <property type="nucleotide sequence ID" value="NZ_QZDT01000012.1"/>
</dbReference>
<keyword evidence="11" id="KW-1185">Reference proteome</keyword>
<dbReference type="SUPFAM" id="SSF55874">
    <property type="entry name" value="ATPase domain of HSP90 chaperone/DNA topoisomerase II/histidine kinase"/>
    <property type="match status" value="1"/>
</dbReference>
<dbReference type="OrthoDB" id="9806130at2"/>
<dbReference type="InterPro" id="IPR003661">
    <property type="entry name" value="HisK_dim/P_dom"/>
</dbReference>
<comment type="caution">
    <text evidence="10">The sequence shown here is derived from an EMBL/GenBank/DDBJ whole genome shotgun (WGS) entry which is preliminary data.</text>
</comment>
<name>A0A9X5BFK3_9FIRM</name>
<dbReference type="Pfam" id="PF00512">
    <property type="entry name" value="HisKA"/>
    <property type="match status" value="1"/>
</dbReference>
<evidence type="ECO:0000256" key="1">
    <source>
        <dbReference type="ARBA" id="ARBA00000085"/>
    </source>
</evidence>
<keyword evidence="7" id="KW-0902">Two-component regulatory system</keyword>
<evidence type="ECO:0000313" key="11">
    <source>
        <dbReference type="Proteomes" id="UP001154420"/>
    </source>
</evidence>
<dbReference type="Gene3D" id="3.30.565.10">
    <property type="entry name" value="Histidine kinase-like ATPase, C-terminal domain"/>
    <property type="match status" value="1"/>
</dbReference>
<dbReference type="SUPFAM" id="SSF47384">
    <property type="entry name" value="Homodimeric domain of signal transducing histidine kinase"/>
    <property type="match status" value="1"/>
</dbReference>
<dbReference type="GO" id="GO:0000155">
    <property type="term" value="F:phosphorelay sensor kinase activity"/>
    <property type="evidence" value="ECO:0007669"/>
    <property type="project" value="InterPro"/>
</dbReference>
<feature type="transmembrane region" description="Helical" evidence="8">
    <location>
        <begin position="161"/>
        <end position="182"/>
    </location>
</feature>
<dbReference type="GO" id="GO:0005886">
    <property type="term" value="C:plasma membrane"/>
    <property type="evidence" value="ECO:0007669"/>
    <property type="project" value="TreeGrafter"/>
</dbReference>
<keyword evidence="5" id="KW-0808">Transferase</keyword>
<dbReference type="AlphaFoldDB" id="A0A9X5BFK3"/>
<evidence type="ECO:0000313" key="10">
    <source>
        <dbReference type="EMBL" id="NBJ92789.1"/>
    </source>
</evidence>
<feature type="domain" description="Histidine kinase" evidence="9">
    <location>
        <begin position="246"/>
        <end position="458"/>
    </location>
</feature>
<dbReference type="GO" id="GO:0004721">
    <property type="term" value="F:phosphoprotein phosphatase activity"/>
    <property type="evidence" value="ECO:0007669"/>
    <property type="project" value="TreeGrafter"/>
</dbReference>
<dbReference type="GO" id="GO:0016036">
    <property type="term" value="P:cellular response to phosphate starvation"/>
    <property type="evidence" value="ECO:0007669"/>
    <property type="project" value="TreeGrafter"/>
</dbReference>
<dbReference type="SMART" id="SM00388">
    <property type="entry name" value="HisKA"/>
    <property type="match status" value="1"/>
</dbReference>
<dbReference type="EC" id="2.7.13.3" evidence="3"/>
<keyword evidence="8" id="KW-0812">Transmembrane</keyword>
<evidence type="ECO:0000256" key="8">
    <source>
        <dbReference type="SAM" id="Phobius"/>
    </source>
</evidence>
<keyword evidence="4" id="KW-0597">Phosphoprotein</keyword>
<organism evidence="10 11">
    <name type="scientific">Parablautia muri</name>
    <dbReference type="NCBI Taxonomy" id="2320879"/>
    <lineage>
        <taxon>Bacteria</taxon>
        <taxon>Bacillati</taxon>
        <taxon>Bacillota</taxon>
        <taxon>Clostridia</taxon>
        <taxon>Lachnospirales</taxon>
        <taxon>Lachnospiraceae</taxon>
        <taxon>Parablautia</taxon>
    </lineage>
</organism>
<dbReference type="Proteomes" id="UP001154420">
    <property type="component" value="Unassembled WGS sequence"/>
</dbReference>
<proteinExistence type="predicted"/>
<evidence type="ECO:0000256" key="6">
    <source>
        <dbReference type="ARBA" id="ARBA00022777"/>
    </source>
</evidence>
<dbReference type="Pfam" id="PF02518">
    <property type="entry name" value="HATPase_c"/>
    <property type="match status" value="1"/>
</dbReference>
<feature type="transmembrane region" description="Helical" evidence="8">
    <location>
        <begin position="12"/>
        <end position="35"/>
    </location>
</feature>
<dbReference type="SMART" id="SM00387">
    <property type="entry name" value="HATPase_c"/>
    <property type="match status" value="1"/>
</dbReference>
<evidence type="ECO:0000256" key="7">
    <source>
        <dbReference type="ARBA" id="ARBA00023012"/>
    </source>
</evidence>
<keyword evidence="8" id="KW-0472">Membrane</keyword>
<evidence type="ECO:0000259" key="9">
    <source>
        <dbReference type="PROSITE" id="PS50109"/>
    </source>
</evidence>
<dbReference type="CDD" id="cd00075">
    <property type="entry name" value="HATPase"/>
    <property type="match status" value="1"/>
</dbReference>
<dbReference type="InterPro" id="IPR005467">
    <property type="entry name" value="His_kinase_dom"/>
</dbReference>
<dbReference type="EMBL" id="QZDT01000012">
    <property type="protein sequence ID" value="NBJ92789.1"/>
    <property type="molecule type" value="Genomic_DNA"/>
</dbReference>